<dbReference type="InterPro" id="IPR011765">
    <property type="entry name" value="Pept_M16_N"/>
</dbReference>
<dbReference type="SUPFAM" id="SSF63411">
    <property type="entry name" value="LuxS/MPP-like metallohydrolase"/>
    <property type="match status" value="2"/>
</dbReference>
<evidence type="ECO:0000259" key="7">
    <source>
        <dbReference type="Pfam" id="PF05193"/>
    </source>
</evidence>
<dbReference type="GO" id="GO:0008237">
    <property type="term" value="F:metallopeptidase activity"/>
    <property type="evidence" value="ECO:0007669"/>
    <property type="project" value="UniProtKB-KW"/>
</dbReference>
<keyword evidence="4" id="KW-0862">Zinc</keyword>
<gene>
    <name evidence="8" type="ORF">EPL05_09345</name>
</gene>
<evidence type="ECO:0000313" key="8">
    <source>
        <dbReference type="EMBL" id="RWY54230.1"/>
    </source>
</evidence>
<keyword evidence="2" id="KW-0645">Protease</keyword>
<name>A0A444MRI1_9SPHI</name>
<proteinExistence type="inferred from homology"/>
<dbReference type="PANTHER" id="PTHR43690:SF17">
    <property type="entry name" value="PROTEIN YHJJ"/>
    <property type="match status" value="1"/>
</dbReference>
<keyword evidence="3" id="KW-0378">Hydrolase</keyword>
<evidence type="ECO:0000256" key="2">
    <source>
        <dbReference type="ARBA" id="ARBA00022670"/>
    </source>
</evidence>
<dbReference type="InterPro" id="IPR011249">
    <property type="entry name" value="Metalloenz_LuxS/M16"/>
</dbReference>
<dbReference type="InterPro" id="IPR050626">
    <property type="entry name" value="Peptidase_M16"/>
</dbReference>
<keyword evidence="5" id="KW-0482">Metalloprotease</keyword>
<accession>A0A444MRI1</accession>
<comment type="caution">
    <text evidence="8">The sequence shown here is derived from an EMBL/GenBank/DDBJ whole genome shotgun (WGS) entry which is preliminary data.</text>
</comment>
<dbReference type="OrthoDB" id="9811314at2"/>
<evidence type="ECO:0000256" key="1">
    <source>
        <dbReference type="ARBA" id="ARBA00007261"/>
    </source>
</evidence>
<dbReference type="Proteomes" id="UP000286701">
    <property type="component" value="Unassembled WGS sequence"/>
</dbReference>
<comment type="similarity">
    <text evidence="1">Belongs to the peptidase M16 family.</text>
</comment>
<reference evidence="8 9" key="1">
    <citation type="submission" date="2019-01" db="EMBL/GenBank/DDBJ databases">
        <title>Mucilaginibacter antarcticum sp. nov., isolated from antarctic soil.</title>
        <authorList>
            <person name="Yan Y.-Q."/>
            <person name="Du Z.-J."/>
        </authorList>
    </citation>
    <scope>NUCLEOTIDE SEQUENCE [LARGE SCALE GENOMIC DNA]</scope>
    <source>
        <strain evidence="8 9">F01003</strain>
    </source>
</reference>
<dbReference type="Pfam" id="PF05193">
    <property type="entry name" value="Peptidase_M16_C"/>
    <property type="match status" value="1"/>
</dbReference>
<dbReference type="GO" id="GO:0046872">
    <property type="term" value="F:metal ion binding"/>
    <property type="evidence" value="ECO:0007669"/>
    <property type="project" value="InterPro"/>
</dbReference>
<protein>
    <submittedName>
        <fullName evidence="8">Insulinase family protein</fullName>
    </submittedName>
</protein>
<dbReference type="AlphaFoldDB" id="A0A444MRI1"/>
<dbReference type="Pfam" id="PF00675">
    <property type="entry name" value="Peptidase_M16"/>
    <property type="match status" value="1"/>
</dbReference>
<dbReference type="Gene3D" id="3.30.830.10">
    <property type="entry name" value="Metalloenzyme, LuxS/M16 peptidase-like"/>
    <property type="match status" value="2"/>
</dbReference>
<evidence type="ECO:0000256" key="3">
    <source>
        <dbReference type="ARBA" id="ARBA00022801"/>
    </source>
</evidence>
<feature type="domain" description="Peptidase M16 C-terminal" evidence="7">
    <location>
        <begin position="170"/>
        <end position="344"/>
    </location>
</feature>
<feature type="domain" description="Peptidase M16 N-terminal" evidence="6">
    <location>
        <begin position="14"/>
        <end position="129"/>
    </location>
</feature>
<dbReference type="InterPro" id="IPR007863">
    <property type="entry name" value="Peptidase_M16_C"/>
</dbReference>
<keyword evidence="9" id="KW-1185">Reference proteome</keyword>
<dbReference type="RefSeq" id="WP_128533665.1">
    <property type="nucleotide sequence ID" value="NZ_SBIW01000003.1"/>
</dbReference>
<evidence type="ECO:0000256" key="5">
    <source>
        <dbReference type="ARBA" id="ARBA00023049"/>
    </source>
</evidence>
<sequence>MVKFNRFTLDNGLRVIVHEDSTTPMAVLNILYDVGARDEDPEQTGFAHLFEHLMFGGSVNIPNYDAPLQRVGGENNAFTSNDITNYYITLPSANLETAFWLESDRMLSLAFSKKSLEVQRNVVIEEFKQRYLNQPYGDVWLKLRPMVYKQHPYRWATIGKTIKHIEDARIEDVKAFFKKHYNPQNAVMVVGGDVKTEDIKVLAEKWFGPIPKGEKYTRQLPQEAPQQEERRDTVTAKVPLNDVYIAFQMEGRLHESFHAVELMSDILSRGNSSRLYKSLVKDKQLFSEVHAYITESMDKGMFVMQGKPVAGVSTEQAEAALWQELENLKNEEVPADELTKVKNKTESTMVFSEMSLLDKAMNLAVYELMGDADDFNQEAAKYLAVTPAAIKQQANLLFRKDNSSTLIYLAEKEEEVVEAIS</sequence>
<dbReference type="GO" id="GO:0006508">
    <property type="term" value="P:proteolysis"/>
    <property type="evidence" value="ECO:0007669"/>
    <property type="project" value="UniProtKB-KW"/>
</dbReference>
<evidence type="ECO:0000256" key="4">
    <source>
        <dbReference type="ARBA" id="ARBA00022833"/>
    </source>
</evidence>
<evidence type="ECO:0000313" key="9">
    <source>
        <dbReference type="Proteomes" id="UP000286701"/>
    </source>
</evidence>
<organism evidence="8 9">
    <name type="scientific">Mucilaginibacter gilvus</name>
    <dbReference type="NCBI Taxonomy" id="2305909"/>
    <lineage>
        <taxon>Bacteria</taxon>
        <taxon>Pseudomonadati</taxon>
        <taxon>Bacteroidota</taxon>
        <taxon>Sphingobacteriia</taxon>
        <taxon>Sphingobacteriales</taxon>
        <taxon>Sphingobacteriaceae</taxon>
        <taxon>Mucilaginibacter</taxon>
    </lineage>
</organism>
<dbReference type="PANTHER" id="PTHR43690">
    <property type="entry name" value="NARDILYSIN"/>
    <property type="match status" value="1"/>
</dbReference>
<dbReference type="EMBL" id="SBIW01000003">
    <property type="protein sequence ID" value="RWY54230.1"/>
    <property type="molecule type" value="Genomic_DNA"/>
</dbReference>
<evidence type="ECO:0000259" key="6">
    <source>
        <dbReference type="Pfam" id="PF00675"/>
    </source>
</evidence>